<organism evidence="4 5">
    <name type="scientific">Fusarium tricinctum</name>
    <dbReference type="NCBI Taxonomy" id="61284"/>
    <lineage>
        <taxon>Eukaryota</taxon>
        <taxon>Fungi</taxon>
        <taxon>Dikarya</taxon>
        <taxon>Ascomycota</taxon>
        <taxon>Pezizomycotina</taxon>
        <taxon>Sordariomycetes</taxon>
        <taxon>Hypocreomycetidae</taxon>
        <taxon>Hypocreales</taxon>
        <taxon>Nectriaceae</taxon>
        <taxon>Fusarium</taxon>
        <taxon>Fusarium tricinctum species complex</taxon>
    </lineage>
</organism>
<accession>A0A8K0S2N9</accession>
<dbReference type="GO" id="GO:0003682">
    <property type="term" value="F:chromatin binding"/>
    <property type="evidence" value="ECO:0007669"/>
    <property type="project" value="TreeGrafter"/>
</dbReference>
<dbReference type="GO" id="GO:0006338">
    <property type="term" value="P:chromatin remodeling"/>
    <property type="evidence" value="ECO:0007669"/>
    <property type="project" value="TreeGrafter"/>
</dbReference>
<dbReference type="Gene3D" id="3.50.50.60">
    <property type="entry name" value="FAD/NAD(P)-binding domain"/>
    <property type="match status" value="1"/>
</dbReference>
<evidence type="ECO:0000256" key="2">
    <source>
        <dbReference type="ARBA" id="ARBA00023002"/>
    </source>
</evidence>
<dbReference type="InterPro" id="IPR002937">
    <property type="entry name" value="Amino_oxidase"/>
</dbReference>
<dbReference type="GO" id="GO:0016491">
    <property type="term" value="F:oxidoreductase activity"/>
    <property type="evidence" value="ECO:0007669"/>
    <property type="project" value="UniProtKB-KW"/>
</dbReference>
<dbReference type="GO" id="GO:0050660">
    <property type="term" value="F:flavin adenine dinucleotide binding"/>
    <property type="evidence" value="ECO:0007669"/>
    <property type="project" value="TreeGrafter"/>
</dbReference>
<dbReference type="Pfam" id="PF01593">
    <property type="entry name" value="Amino_oxidase"/>
    <property type="match status" value="1"/>
</dbReference>
<dbReference type="EMBL" id="JAGPXF010000004">
    <property type="protein sequence ID" value="KAH7246714.1"/>
    <property type="molecule type" value="Genomic_DNA"/>
</dbReference>
<dbReference type="SUPFAM" id="SSF51905">
    <property type="entry name" value="FAD/NAD(P)-binding domain"/>
    <property type="match status" value="1"/>
</dbReference>
<evidence type="ECO:0000256" key="1">
    <source>
        <dbReference type="ARBA" id="ARBA00005995"/>
    </source>
</evidence>
<dbReference type="Gene3D" id="3.90.660.10">
    <property type="match status" value="1"/>
</dbReference>
<dbReference type="Proteomes" id="UP000813427">
    <property type="component" value="Unassembled WGS sequence"/>
</dbReference>
<comment type="similarity">
    <text evidence="1">Belongs to the flavin monoamine oxidase family.</text>
</comment>
<keyword evidence="2" id="KW-0560">Oxidoreductase</keyword>
<proteinExistence type="inferred from homology"/>
<evidence type="ECO:0000259" key="3">
    <source>
        <dbReference type="Pfam" id="PF01593"/>
    </source>
</evidence>
<evidence type="ECO:0000313" key="4">
    <source>
        <dbReference type="EMBL" id="KAH7246714.1"/>
    </source>
</evidence>
<dbReference type="SUPFAM" id="SSF54373">
    <property type="entry name" value="FAD-linked reductases, C-terminal domain"/>
    <property type="match status" value="1"/>
</dbReference>
<dbReference type="OrthoDB" id="7777654at2759"/>
<evidence type="ECO:0000313" key="5">
    <source>
        <dbReference type="Proteomes" id="UP000813427"/>
    </source>
</evidence>
<comment type="caution">
    <text evidence="4">The sequence shown here is derived from an EMBL/GenBank/DDBJ whole genome shotgun (WGS) entry which is preliminary data.</text>
</comment>
<feature type="domain" description="Amine oxidase" evidence="3">
    <location>
        <begin position="87"/>
        <end position="554"/>
    </location>
</feature>
<gene>
    <name evidence="4" type="ORF">BKA59DRAFT_420282</name>
</gene>
<name>A0A8K0S2N9_9HYPO</name>
<dbReference type="PANTHER" id="PTHR10742:SF386">
    <property type="entry name" value="LYSINE-SPECIFIC HISTONE DEMETHYLASE 1A"/>
    <property type="match status" value="1"/>
</dbReference>
<keyword evidence="5" id="KW-1185">Reference proteome</keyword>
<dbReference type="InterPro" id="IPR036188">
    <property type="entry name" value="FAD/NAD-bd_sf"/>
</dbReference>
<dbReference type="AlphaFoldDB" id="A0A8K0S2N9"/>
<protein>
    <recommendedName>
        <fullName evidence="3">Amine oxidase domain-containing protein</fullName>
    </recommendedName>
</protein>
<reference evidence="4" key="1">
    <citation type="journal article" date="2021" name="Nat. Commun.">
        <title>Genetic determinants of endophytism in the Arabidopsis root mycobiome.</title>
        <authorList>
            <person name="Mesny F."/>
            <person name="Miyauchi S."/>
            <person name="Thiergart T."/>
            <person name="Pickel B."/>
            <person name="Atanasova L."/>
            <person name="Karlsson M."/>
            <person name="Huettel B."/>
            <person name="Barry K.W."/>
            <person name="Haridas S."/>
            <person name="Chen C."/>
            <person name="Bauer D."/>
            <person name="Andreopoulos W."/>
            <person name="Pangilinan J."/>
            <person name="LaButti K."/>
            <person name="Riley R."/>
            <person name="Lipzen A."/>
            <person name="Clum A."/>
            <person name="Drula E."/>
            <person name="Henrissat B."/>
            <person name="Kohler A."/>
            <person name="Grigoriev I.V."/>
            <person name="Martin F.M."/>
            <person name="Hacquard S."/>
        </authorList>
    </citation>
    <scope>NUCLEOTIDE SEQUENCE</scope>
    <source>
        <strain evidence="4">MPI-SDFR-AT-0068</strain>
    </source>
</reference>
<dbReference type="PANTHER" id="PTHR10742">
    <property type="entry name" value="FLAVIN MONOAMINE OXIDASE"/>
    <property type="match status" value="1"/>
</dbReference>
<dbReference type="InterPro" id="IPR050281">
    <property type="entry name" value="Flavin_monoamine_oxidase"/>
</dbReference>
<sequence length="614" mass="69290">MAKRAEHLPALPVIDPALPVPGGLRVAYAKHLLFNHLSSLRYDMNEDVGPGEGLPTLGALPTHGHDDPLSHMKEYPGRVAIVGAGATGLYLAMMLKYLNIGNVDIYEAADRVGGRVHTFHFPKDDQYPNPHDYYDIGAMRIPEIDAMESTLNLVNHLGLTKRSYVLTTGCEPHMYWYSSEKSPNGDRYFKVLDKIIAEHVMPGQTKFEKWVKEKDVYSTRAYLMFQEKDWDYNQTEEAELAATSTGLFDQSIVESLCDYSDFQASANKPWHRLENGMSTVTDKMEQCIGDPNWDSHNDIKLEVKKNCPVTAMKDNVEGEKIEVTVSENGKTRTEAYDMVFSTTAMGPLQRMDLKGMVDGFGPSPIKEKVLNGIRALSYDRSCKVAVKFKTRWWKDMYKNSEHKFGGVSGSDMPVSNVVYPSWDDKDKSAVLMVSYTWAQDATRMGSLIPDYSKQDPSIDDAVVAHCFEDLAKLWAKTDPKITTKFLRGEYVTHHAYAWSHDPYTSGAFALFGPGQFKYIYPEFQILFCEGKFAICGEALSPHHAWISGALDSGYSSLMRWLVHRKDIERIEALRKSWFGNGVGKHVAEYDEELMQWSVKLGRKVAAATRKKATE</sequence>